<gene>
    <name evidence="1" type="ORF">NPIL_634971</name>
</gene>
<comment type="caution">
    <text evidence="1">The sequence shown here is derived from an EMBL/GenBank/DDBJ whole genome shotgun (WGS) entry which is preliminary data.</text>
</comment>
<dbReference type="EMBL" id="BMAW01099928">
    <property type="protein sequence ID" value="GFS92508.1"/>
    <property type="molecule type" value="Genomic_DNA"/>
</dbReference>
<organism evidence="1 2">
    <name type="scientific">Nephila pilipes</name>
    <name type="common">Giant wood spider</name>
    <name type="synonym">Nephila maculata</name>
    <dbReference type="NCBI Taxonomy" id="299642"/>
    <lineage>
        <taxon>Eukaryota</taxon>
        <taxon>Metazoa</taxon>
        <taxon>Ecdysozoa</taxon>
        <taxon>Arthropoda</taxon>
        <taxon>Chelicerata</taxon>
        <taxon>Arachnida</taxon>
        <taxon>Araneae</taxon>
        <taxon>Araneomorphae</taxon>
        <taxon>Entelegynae</taxon>
        <taxon>Araneoidea</taxon>
        <taxon>Nephilidae</taxon>
        <taxon>Nephila</taxon>
    </lineage>
</organism>
<accession>A0A8X6N3F6</accession>
<proteinExistence type="predicted"/>
<evidence type="ECO:0000313" key="1">
    <source>
        <dbReference type="EMBL" id="GFS92508.1"/>
    </source>
</evidence>
<sequence length="106" mass="12191">MSLSMQHLIWYHDKGSPLLLRIISPDNTWCRHFDPATKNMSIEGRNPSFIQSKKARSSIRAGEVMLTSLIDVDGIIIWNGYLLVRMSMMGSKCATFHILRKDIKNR</sequence>
<dbReference type="Proteomes" id="UP000887013">
    <property type="component" value="Unassembled WGS sequence"/>
</dbReference>
<keyword evidence="2" id="KW-1185">Reference proteome</keyword>
<evidence type="ECO:0000313" key="2">
    <source>
        <dbReference type="Proteomes" id="UP000887013"/>
    </source>
</evidence>
<reference evidence="1" key="1">
    <citation type="submission" date="2020-08" db="EMBL/GenBank/DDBJ databases">
        <title>Multicomponent nature underlies the extraordinary mechanical properties of spider dragline silk.</title>
        <authorList>
            <person name="Kono N."/>
            <person name="Nakamura H."/>
            <person name="Mori M."/>
            <person name="Yoshida Y."/>
            <person name="Ohtoshi R."/>
            <person name="Malay A.D."/>
            <person name="Moran D.A.P."/>
            <person name="Tomita M."/>
            <person name="Numata K."/>
            <person name="Arakawa K."/>
        </authorList>
    </citation>
    <scope>NUCLEOTIDE SEQUENCE</scope>
</reference>
<dbReference type="OrthoDB" id="6433953at2759"/>
<name>A0A8X6N3F6_NEPPI</name>
<dbReference type="AlphaFoldDB" id="A0A8X6N3F6"/>
<protein>
    <submittedName>
        <fullName evidence="1">Uncharacterized protein</fullName>
    </submittedName>
</protein>